<keyword evidence="4 7" id="KW-0812">Transmembrane</keyword>
<feature type="transmembrane region" description="Helical" evidence="7">
    <location>
        <begin position="153"/>
        <end position="173"/>
    </location>
</feature>
<feature type="transmembrane region" description="Helical" evidence="7">
    <location>
        <begin position="81"/>
        <end position="107"/>
    </location>
</feature>
<evidence type="ECO:0000313" key="9">
    <source>
        <dbReference type="EMBL" id="TDE95112.1"/>
    </source>
</evidence>
<dbReference type="PROSITE" id="PS50928">
    <property type="entry name" value="ABC_TM1"/>
    <property type="match status" value="1"/>
</dbReference>
<accession>A0ABY2E8S1</accession>
<feature type="transmembrane region" description="Helical" evidence="7">
    <location>
        <begin position="119"/>
        <end position="141"/>
    </location>
</feature>
<reference evidence="9 10" key="1">
    <citation type="submission" date="2019-03" db="EMBL/GenBank/DDBJ databases">
        <title>Genomic features of bacteria from cold environments.</title>
        <authorList>
            <person name="Shen L."/>
        </authorList>
    </citation>
    <scope>NUCLEOTIDE SEQUENCE [LARGE SCALE GENOMIC DNA]</scope>
    <source>
        <strain evidence="10">T3246-1</strain>
    </source>
</reference>
<comment type="caution">
    <text evidence="9">The sequence shown here is derived from an EMBL/GenBank/DDBJ whole genome shotgun (WGS) entry which is preliminary data.</text>
</comment>
<proteinExistence type="inferred from homology"/>
<dbReference type="RefSeq" id="WP_133107522.1">
    <property type="nucleotide sequence ID" value="NZ_SMNA01000004.1"/>
</dbReference>
<keyword evidence="6 7" id="KW-0472">Membrane</keyword>
<keyword evidence="3" id="KW-1003">Cell membrane</keyword>
<feature type="domain" description="ABC transmembrane type-1" evidence="8">
    <location>
        <begin position="82"/>
        <end position="274"/>
    </location>
</feature>
<name>A0ABY2E8S1_9MICO</name>
<dbReference type="CDD" id="cd06261">
    <property type="entry name" value="TM_PBP2"/>
    <property type="match status" value="1"/>
</dbReference>
<evidence type="ECO:0000256" key="1">
    <source>
        <dbReference type="ARBA" id="ARBA00004651"/>
    </source>
</evidence>
<protein>
    <submittedName>
        <fullName evidence="9">Carbohydrate ABC transporter permease</fullName>
    </submittedName>
</protein>
<sequence length="288" mass="32244">MRTDERTAPARTGSTSRRVFLRHVLACVLGIVLLYPLLWMLSSSVKPDRLIFSDTGLWPSEFDFSHYVDGWVALDFPFGLYMVNSLIIVVLSIIGNVLSCGMAAFAFARLRFPGRRTFFAVMLGTLMLPAHVLLVPQYVIFSNLGWLNTYLPLVVPAFLASNAFFIFLMVQFMRALPKELDDAARIDGCGSYRTFLYVISPLCVPAFATTAIFTFIWTWNEFFSPLLYLTDPELYTVPLALRQFMNAEGLSSWGQIFAMSTLSLAPVVGFFIAGQKYLVDGIATTGIK</sequence>
<evidence type="ECO:0000256" key="5">
    <source>
        <dbReference type="ARBA" id="ARBA00022989"/>
    </source>
</evidence>
<dbReference type="EMBL" id="SMNA01000004">
    <property type="protein sequence ID" value="TDE95112.1"/>
    <property type="molecule type" value="Genomic_DNA"/>
</dbReference>
<dbReference type="SUPFAM" id="SSF161098">
    <property type="entry name" value="MetI-like"/>
    <property type="match status" value="1"/>
</dbReference>
<evidence type="ECO:0000256" key="2">
    <source>
        <dbReference type="ARBA" id="ARBA00022448"/>
    </source>
</evidence>
<evidence type="ECO:0000256" key="6">
    <source>
        <dbReference type="ARBA" id="ARBA00023136"/>
    </source>
</evidence>
<feature type="transmembrane region" description="Helical" evidence="7">
    <location>
        <begin position="20"/>
        <end position="41"/>
    </location>
</feature>
<dbReference type="InterPro" id="IPR000515">
    <property type="entry name" value="MetI-like"/>
</dbReference>
<comment type="similarity">
    <text evidence="7">Belongs to the binding-protein-dependent transport system permease family.</text>
</comment>
<dbReference type="PANTHER" id="PTHR43744:SF6">
    <property type="entry name" value="ABC TRANSPORTER PERMEASE PROTEIN YESQ-RELATED"/>
    <property type="match status" value="1"/>
</dbReference>
<feature type="transmembrane region" description="Helical" evidence="7">
    <location>
        <begin position="194"/>
        <end position="219"/>
    </location>
</feature>
<dbReference type="Pfam" id="PF00528">
    <property type="entry name" value="BPD_transp_1"/>
    <property type="match status" value="1"/>
</dbReference>
<keyword evidence="5 7" id="KW-1133">Transmembrane helix</keyword>
<evidence type="ECO:0000256" key="4">
    <source>
        <dbReference type="ARBA" id="ARBA00022692"/>
    </source>
</evidence>
<evidence type="ECO:0000259" key="8">
    <source>
        <dbReference type="PROSITE" id="PS50928"/>
    </source>
</evidence>
<gene>
    <name evidence="9" type="ORF">EXU48_10165</name>
</gene>
<keyword evidence="2 7" id="KW-0813">Transport</keyword>
<evidence type="ECO:0000256" key="7">
    <source>
        <dbReference type="RuleBase" id="RU363032"/>
    </source>
</evidence>
<dbReference type="InterPro" id="IPR035906">
    <property type="entry name" value="MetI-like_sf"/>
</dbReference>
<dbReference type="Proteomes" id="UP000504882">
    <property type="component" value="Unassembled WGS sequence"/>
</dbReference>
<feature type="transmembrane region" description="Helical" evidence="7">
    <location>
        <begin position="253"/>
        <end position="273"/>
    </location>
</feature>
<dbReference type="Gene3D" id="1.10.3720.10">
    <property type="entry name" value="MetI-like"/>
    <property type="match status" value="1"/>
</dbReference>
<organism evidence="9 10">
    <name type="scientific">Occultella glacieicola</name>
    <dbReference type="NCBI Taxonomy" id="2518684"/>
    <lineage>
        <taxon>Bacteria</taxon>
        <taxon>Bacillati</taxon>
        <taxon>Actinomycetota</taxon>
        <taxon>Actinomycetes</taxon>
        <taxon>Micrococcales</taxon>
        <taxon>Ruaniaceae</taxon>
        <taxon>Occultella</taxon>
    </lineage>
</organism>
<evidence type="ECO:0000313" key="10">
    <source>
        <dbReference type="Proteomes" id="UP000504882"/>
    </source>
</evidence>
<keyword evidence="10" id="KW-1185">Reference proteome</keyword>
<dbReference type="PANTHER" id="PTHR43744">
    <property type="entry name" value="ABC TRANSPORTER PERMEASE PROTEIN MG189-RELATED-RELATED"/>
    <property type="match status" value="1"/>
</dbReference>
<comment type="subcellular location">
    <subcellularLocation>
        <location evidence="1 7">Cell membrane</location>
        <topology evidence="1 7">Multi-pass membrane protein</topology>
    </subcellularLocation>
</comment>
<evidence type="ECO:0000256" key="3">
    <source>
        <dbReference type="ARBA" id="ARBA00022475"/>
    </source>
</evidence>